<proteinExistence type="predicted"/>
<dbReference type="OrthoDB" id="1953240at2"/>
<dbReference type="Pfam" id="PF07963">
    <property type="entry name" value="N_methyl"/>
    <property type="match status" value="1"/>
</dbReference>
<dbReference type="EMBL" id="CAVN010000088">
    <property type="protein sequence ID" value="CDF57615.1"/>
    <property type="molecule type" value="Genomic_DNA"/>
</dbReference>
<dbReference type="RefSeq" id="WP_018660927.1">
    <property type="nucleotide sequence ID" value="NZ_HF952018.1"/>
</dbReference>
<evidence type="ECO:0000256" key="1">
    <source>
        <dbReference type="SAM" id="Phobius"/>
    </source>
</evidence>
<accession>R7RQT6</accession>
<dbReference type="InterPro" id="IPR012902">
    <property type="entry name" value="N_methyl_site"/>
</dbReference>
<keyword evidence="1" id="KW-0472">Membrane</keyword>
<name>R7RQT6_9CLOT</name>
<dbReference type="Proteomes" id="UP000014923">
    <property type="component" value="Unassembled WGS sequence"/>
</dbReference>
<keyword evidence="1" id="KW-1133">Transmembrane helix</keyword>
<evidence type="ECO:0000313" key="2">
    <source>
        <dbReference type="EMBL" id="CDF57615.1"/>
    </source>
</evidence>
<dbReference type="NCBIfam" id="TIGR02532">
    <property type="entry name" value="IV_pilin_GFxxxE"/>
    <property type="match status" value="1"/>
</dbReference>
<protein>
    <recommendedName>
        <fullName evidence="4">Prepilin-type N-terminal cleavage/methylation domain-containing protein</fullName>
    </recommendedName>
</protein>
<dbReference type="eggNOG" id="ENOG5033NTS">
    <property type="taxonomic scope" value="Bacteria"/>
</dbReference>
<dbReference type="HOGENOM" id="CLU_1460638_0_0_9"/>
<keyword evidence="3" id="KW-1185">Reference proteome</keyword>
<keyword evidence="1" id="KW-0812">Transmembrane</keyword>
<feature type="transmembrane region" description="Helical" evidence="1">
    <location>
        <begin position="7"/>
        <end position="29"/>
    </location>
</feature>
<dbReference type="AlphaFoldDB" id="R7RQT6"/>
<gene>
    <name evidence="2" type="ORF">TCEL_01529</name>
</gene>
<evidence type="ECO:0000313" key="3">
    <source>
        <dbReference type="Proteomes" id="UP000014923"/>
    </source>
</evidence>
<comment type="caution">
    <text evidence="2">The sequence shown here is derived from an EMBL/GenBank/DDBJ whole genome shotgun (WGS) entry which is preliminary data.</text>
</comment>
<sequence>MKKKGFTLVELLVVSAILLILIDVGYRFFNNNYKVLQEEKKKAYIESQVKSFMDYVMQSLQMAYQEDIVVKKHDRYDSKDELVMYVPKGNGDFILDQDKTNADMIEVYSLSDEIHIQKNNTENIILDGNIEDFRFETKTEKTIIQKLDGTFEEKEVLKYIEIKFTVDYKIRGIKRDYLIKYNIRR</sequence>
<organism evidence="2 3">
    <name type="scientific">Thermobrachium celere DSM 8682</name>
    <dbReference type="NCBI Taxonomy" id="941824"/>
    <lineage>
        <taxon>Bacteria</taxon>
        <taxon>Bacillati</taxon>
        <taxon>Bacillota</taxon>
        <taxon>Clostridia</taxon>
        <taxon>Eubacteriales</taxon>
        <taxon>Clostridiaceae</taxon>
        <taxon>Thermobrachium</taxon>
    </lineage>
</organism>
<evidence type="ECO:0008006" key="4">
    <source>
        <dbReference type="Google" id="ProtNLM"/>
    </source>
</evidence>
<reference evidence="2" key="1">
    <citation type="submission" date="2013-03" db="EMBL/GenBank/DDBJ databases">
        <title>Draft genome sequence of the hydrogen-ethanol-producing anaerobic alkalithermophilic Caloramator celere.</title>
        <authorList>
            <person name="Ciranna A."/>
            <person name="Larjo A."/>
            <person name="Kivisto A."/>
            <person name="Santala V."/>
            <person name="Roos C."/>
            <person name="Karp M."/>
        </authorList>
    </citation>
    <scope>NUCLEOTIDE SEQUENCE [LARGE SCALE GENOMIC DNA]</scope>
    <source>
        <strain evidence="2">DSM 8682</strain>
    </source>
</reference>